<feature type="domain" description="Replication initiation protein-like C-terminal" evidence="2">
    <location>
        <begin position="160"/>
        <end position="323"/>
    </location>
</feature>
<sequence length="362" mass="40134">MTRHEKYMTTSPNLQNNEVPAATAKGSRLRGTGGAGGTSPRPVKRGESLPTEQGVIVDWLRFTFLPTGAITHALEQMNRYFKLWFPVPVTMVSSKRGLHGYQASHDVMAYIDGEMIRLAIVACGGDNVGGTICVDVSGTGCAIVDDWQAIYATMQDLDARITRCDLAMDFLDGECTIGQIEEMYMAGEFNSGGRIPKYYKHEGGDIHSLGCLGRTFEIGRRASGKLVRAYEKGKQLGNQDSNWLRIEIELHNKNRVIPHDVILKRAEYFAGAHKALEGFVATASRKIPTLQRQHESELARKLEHLRNQYGKTIDQASKFYSDDYASLIADIRVKGIPASMHKSALATHVYGSHAPESELMRE</sequence>
<keyword evidence="4" id="KW-1185">Reference proteome</keyword>
<proteinExistence type="predicted"/>
<protein>
    <recommendedName>
        <fullName evidence="2">Replication initiation protein-like C-terminal domain-containing protein</fullName>
    </recommendedName>
</protein>
<gene>
    <name evidence="3" type="ORF">GCM10011396_00780</name>
</gene>
<accession>A0A916X9Q1</accession>
<feature type="compositionally biased region" description="Polar residues" evidence="1">
    <location>
        <begin position="8"/>
        <end position="18"/>
    </location>
</feature>
<dbReference type="Pfam" id="PF02486">
    <property type="entry name" value="Rep_trans"/>
    <property type="match status" value="1"/>
</dbReference>
<dbReference type="EMBL" id="BMED01000001">
    <property type="protein sequence ID" value="GGC57798.1"/>
    <property type="molecule type" value="Genomic_DNA"/>
</dbReference>
<evidence type="ECO:0000313" key="3">
    <source>
        <dbReference type="EMBL" id="GGC57798.1"/>
    </source>
</evidence>
<evidence type="ECO:0000256" key="1">
    <source>
        <dbReference type="SAM" id="MobiDB-lite"/>
    </source>
</evidence>
<evidence type="ECO:0000259" key="2">
    <source>
        <dbReference type="Pfam" id="PF02486"/>
    </source>
</evidence>
<feature type="region of interest" description="Disordered" evidence="1">
    <location>
        <begin position="1"/>
        <end position="48"/>
    </location>
</feature>
<reference evidence="3" key="1">
    <citation type="journal article" date="2014" name="Int. J. Syst. Evol. Microbiol.">
        <title>Complete genome sequence of Corynebacterium casei LMG S-19264T (=DSM 44701T), isolated from a smear-ripened cheese.</title>
        <authorList>
            <consortium name="US DOE Joint Genome Institute (JGI-PGF)"/>
            <person name="Walter F."/>
            <person name="Albersmeier A."/>
            <person name="Kalinowski J."/>
            <person name="Ruckert C."/>
        </authorList>
    </citation>
    <scope>NUCLEOTIDE SEQUENCE</scope>
    <source>
        <strain evidence="3">CGMCC 1.10998</strain>
    </source>
</reference>
<dbReference type="Proteomes" id="UP000637423">
    <property type="component" value="Unassembled WGS sequence"/>
</dbReference>
<comment type="caution">
    <text evidence="3">The sequence shown here is derived from an EMBL/GenBank/DDBJ whole genome shotgun (WGS) entry which is preliminary data.</text>
</comment>
<evidence type="ECO:0000313" key="4">
    <source>
        <dbReference type="Proteomes" id="UP000637423"/>
    </source>
</evidence>
<dbReference type="AlphaFoldDB" id="A0A916X9Q1"/>
<organism evidence="3 4">
    <name type="scientific">Undibacterium terreum</name>
    <dbReference type="NCBI Taxonomy" id="1224302"/>
    <lineage>
        <taxon>Bacteria</taxon>
        <taxon>Pseudomonadati</taxon>
        <taxon>Pseudomonadota</taxon>
        <taxon>Betaproteobacteria</taxon>
        <taxon>Burkholderiales</taxon>
        <taxon>Oxalobacteraceae</taxon>
        <taxon>Undibacterium</taxon>
    </lineage>
</organism>
<dbReference type="InterPro" id="IPR003491">
    <property type="entry name" value="REP-like_C"/>
</dbReference>
<name>A0A916X9Q1_9BURK</name>
<reference evidence="3" key="2">
    <citation type="submission" date="2020-09" db="EMBL/GenBank/DDBJ databases">
        <authorList>
            <person name="Sun Q."/>
            <person name="Zhou Y."/>
        </authorList>
    </citation>
    <scope>NUCLEOTIDE SEQUENCE</scope>
    <source>
        <strain evidence="3">CGMCC 1.10998</strain>
    </source>
</reference>